<dbReference type="PANTHER" id="PTHR12740">
    <property type="entry name" value="JNK1/MAPK8-ASSOCIATED MEMBRANE PROTEIN"/>
    <property type="match status" value="1"/>
</dbReference>
<organism evidence="2">
    <name type="scientific">Moina brachiata</name>
    <dbReference type="NCBI Taxonomy" id="675436"/>
    <lineage>
        <taxon>Eukaryota</taxon>
        <taxon>Metazoa</taxon>
        <taxon>Ecdysozoa</taxon>
        <taxon>Arthropoda</taxon>
        <taxon>Crustacea</taxon>
        <taxon>Branchiopoda</taxon>
        <taxon>Diplostraca</taxon>
        <taxon>Cladocera</taxon>
        <taxon>Anomopoda</taxon>
        <taxon>Moinidae</taxon>
        <taxon>Moina</taxon>
    </lineage>
</organism>
<sequence>MFHRSIRTEELSQAELDWSSGLTAQKQLVKLLNTSVNPSKSGLTAQKQLVKLLNTWVKPNVTGQTAQNLSQSEYKWLNSSKTTGQTAQNLGQAEYIRRNCSRTTGQAVLLITLQCSLVFSYYFDKGNVTVLTKCPGYYCGRQLIANDENGTVWGPCGACPRSYRVNTSWACSECTDSPSVYDWMYISFMALLGLLSQWYCIELLLSTPQFTLKSLTTHMSALLESLMSIFITLLVHEPYGQLSLKSCTVVRLADWYTVFHNPNPNYEEVLQCAQEAVYPLYSLVFVHYGLCVLMLLLVRPWVHKIFHVVDHEASRPIYAALYLFPTLTLIHGLAAGLIYYAFPYIIILLSLMSHAFHFASRADQSWRALLQETISNFHNLTVVVGHWVLHGFGLVALTMWVQPQLLATILILVPLPTLLYVVLSRFTDPVKFHND</sequence>
<feature type="transmembrane region" description="Helical" evidence="1">
    <location>
        <begin position="405"/>
        <end position="423"/>
    </location>
</feature>
<dbReference type="PANTHER" id="PTHR12740:SF4">
    <property type="entry name" value="JNK1_MAPK8-ASSOCIATED MEMBRANE PROTEIN"/>
    <property type="match status" value="1"/>
</dbReference>
<dbReference type="GO" id="GO:0036503">
    <property type="term" value="P:ERAD pathway"/>
    <property type="evidence" value="ECO:0007669"/>
    <property type="project" value="TreeGrafter"/>
</dbReference>
<dbReference type="GO" id="GO:0016020">
    <property type="term" value="C:membrane"/>
    <property type="evidence" value="ECO:0007669"/>
    <property type="project" value="InterPro"/>
</dbReference>
<reference evidence="2" key="1">
    <citation type="submission" date="2018-08" db="EMBL/GenBank/DDBJ databases">
        <authorList>
            <person name="Cornetti L."/>
        </authorList>
    </citation>
    <scope>NUCLEOTIDE SEQUENCE</scope>
    <source>
        <strain evidence="2">DE-FRO-2-1</strain>
    </source>
</reference>
<feature type="transmembrane region" description="Helical" evidence="1">
    <location>
        <begin position="341"/>
        <end position="359"/>
    </location>
</feature>
<dbReference type="InterPro" id="IPR008485">
    <property type="entry name" value="JAMP"/>
</dbReference>
<protein>
    <submittedName>
        <fullName evidence="2">EOG090X0BGA</fullName>
    </submittedName>
</protein>
<dbReference type="EMBL" id="LR023583">
    <property type="protein sequence ID" value="SVE93202.1"/>
    <property type="molecule type" value="mRNA"/>
</dbReference>
<accession>A0A4Y7NJ79</accession>
<dbReference type="Pfam" id="PF05571">
    <property type="entry name" value="JAMP"/>
    <property type="match status" value="1"/>
</dbReference>
<dbReference type="GO" id="GO:0031625">
    <property type="term" value="F:ubiquitin protein ligase binding"/>
    <property type="evidence" value="ECO:0007669"/>
    <property type="project" value="TreeGrafter"/>
</dbReference>
<gene>
    <name evidence="2" type="primary">EOG090X0BGA</name>
</gene>
<keyword evidence="1" id="KW-0812">Transmembrane</keyword>
<dbReference type="GO" id="GO:0006986">
    <property type="term" value="P:response to unfolded protein"/>
    <property type="evidence" value="ECO:0007669"/>
    <property type="project" value="InterPro"/>
</dbReference>
<feature type="transmembrane region" description="Helical" evidence="1">
    <location>
        <begin position="107"/>
        <end position="123"/>
    </location>
</feature>
<feature type="transmembrane region" description="Helical" evidence="1">
    <location>
        <begin position="183"/>
        <end position="205"/>
    </location>
</feature>
<keyword evidence="1" id="KW-1133">Transmembrane helix</keyword>
<dbReference type="AlphaFoldDB" id="A0A4Y7NJ79"/>
<keyword evidence="1" id="KW-0472">Membrane</keyword>
<name>A0A4Y7NJ79_9CRUS</name>
<proteinExistence type="evidence at transcript level"/>
<evidence type="ECO:0000256" key="1">
    <source>
        <dbReference type="SAM" id="Phobius"/>
    </source>
</evidence>
<feature type="transmembrane region" description="Helical" evidence="1">
    <location>
        <begin position="380"/>
        <end position="399"/>
    </location>
</feature>
<evidence type="ECO:0000313" key="2">
    <source>
        <dbReference type="EMBL" id="SVE93202.1"/>
    </source>
</evidence>
<feature type="transmembrane region" description="Helical" evidence="1">
    <location>
        <begin position="276"/>
        <end position="297"/>
    </location>
</feature>